<gene>
    <name evidence="4" type="ordered locus">MTR_7g116540</name>
</gene>
<reference evidence="5" key="3">
    <citation type="submission" date="2015-04" db="UniProtKB">
        <authorList>
            <consortium name="EnsemblPlants"/>
        </authorList>
    </citation>
    <scope>IDENTIFICATION</scope>
    <source>
        <strain evidence="5">cv. Jemalong A17</strain>
    </source>
</reference>
<accession>G7L2Z1</accession>
<dbReference type="SUPFAM" id="SSF56112">
    <property type="entry name" value="Protein kinase-like (PK-like)"/>
    <property type="match status" value="1"/>
</dbReference>
<dbReference type="Proteomes" id="UP000002051">
    <property type="component" value="Unassembled WGS sequence"/>
</dbReference>
<dbReference type="STRING" id="3880.G7L2Z1"/>
<dbReference type="InterPro" id="IPR011009">
    <property type="entry name" value="Kinase-like_dom_sf"/>
</dbReference>
<organism evidence="4 6">
    <name type="scientific">Medicago truncatula</name>
    <name type="common">Barrel medic</name>
    <name type="synonym">Medicago tribuloides</name>
    <dbReference type="NCBI Taxonomy" id="3880"/>
    <lineage>
        <taxon>Eukaryota</taxon>
        <taxon>Viridiplantae</taxon>
        <taxon>Streptophyta</taxon>
        <taxon>Embryophyta</taxon>
        <taxon>Tracheophyta</taxon>
        <taxon>Spermatophyta</taxon>
        <taxon>Magnoliopsida</taxon>
        <taxon>eudicotyledons</taxon>
        <taxon>Gunneridae</taxon>
        <taxon>Pentapetalae</taxon>
        <taxon>rosids</taxon>
        <taxon>fabids</taxon>
        <taxon>Fabales</taxon>
        <taxon>Fabaceae</taxon>
        <taxon>Papilionoideae</taxon>
        <taxon>50 kb inversion clade</taxon>
        <taxon>NPAAA clade</taxon>
        <taxon>Hologalegina</taxon>
        <taxon>IRL clade</taxon>
        <taxon>Trifolieae</taxon>
        <taxon>Medicago</taxon>
    </lineage>
</organism>
<keyword evidence="6" id="KW-1185">Reference proteome</keyword>
<dbReference type="eggNOG" id="KOG1187">
    <property type="taxonomic scope" value="Eukaryota"/>
</dbReference>
<proteinExistence type="predicted"/>
<dbReference type="PANTHER" id="PTHR46008">
    <property type="entry name" value="LEAF RUST 10 DISEASE-RESISTANCE LOCUS RECEPTOR-LIKE PROTEIN KINASE-LIKE 1.4"/>
    <property type="match status" value="1"/>
</dbReference>
<evidence type="ECO:0000259" key="3">
    <source>
        <dbReference type="PROSITE" id="PS50011"/>
    </source>
</evidence>
<feature type="domain" description="Protein kinase" evidence="3">
    <location>
        <begin position="1"/>
        <end position="99"/>
    </location>
</feature>
<evidence type="ECO:0000313" key="6">
    <source>
        <dbReference type="Proteomes" id="UP000002051"/>
    </source>
</evidence>
<keyword evidence="4" id="KW-0808">Transferase</keyword>
<keyword evidence="1" id="KW-0547">Nucleotide-binding</keyword>
<dbReference type="EnsemblPlants" id="AES82715">
    <property type="protein sequence ID" value="AES82715"/>
    <property type="gene ID" value="MTR_7g116540"/>
</dbReference>
<dbReference type="PANTHER" id="PTHR46008:SF2">
    <property type="entry name" value="LEAF RUST 10 DISEASE-RESISTANCE LOCUS RECEPTOR-LIKE PROTEIN KINASE-LIKE 1.4"/>
    <property type="match status" value="1"/>
</dbReference>
<dbReference type="GO" id="GO:0005524">
    <property type="term" value="F:ATP binding"/>
    <property type="evidence" value="ECO:0007669"/>
    <property type="project" value="UniProtKB-KW"/>
</dbReference>
<protein>
    <submittedName>
        <fullName evidence="4">Wall-associated kinase, putative</fullName>
    </submittedName>
</protein>
<dbReference type="PaxDb" id="3880-AES82715"/>
<evidence type="ECO:0000256" key="2">
    <source>
        <dbReference type="ARBA" id="ARBA00022840"/>
    </source>
</evidence>
<dbReference type="HOGENOM" id="CLU_2323998_0_0_1"/>
<evidence type="ECO:0000256" key="1">
    <source>
        <dbReference type="ARBA" id="ARBA00022741"/>
    </source>
</evidence>
<reference evidence="4 6" key="1">
    <citation type="journal article" date="2011" name="Nature">
        <title>The Medicago genome provides insight into the evolution of rhizobial symbioses.</title>
        <authorList>
            <person name="Young N.D."/>
            <person name="Debelle F."/>
            <person name="Oldroyd G.E."/>
            <person name="Geurts R."/>
            <person name="Cannon S.B."/>
            <person name="Udvardi M.K."/>
            <person name="Benedito V.A."/>
            <person name="Mayer K.F."/>
            <person name="Gouzy J."/>
            <person name="Schoof H."/>
            <person name="Van de Peer Y."/>
            <person name="Proost S."/>
            <person name="Cook D.R."/>
            <person name="Meyers B.C."/>
            <person name="Spannagl M."/>
            <person name="Cheung F."/>
            <person name="De Mita S."/>
            <person name="Krishnakumar V."/>
            <person name="Gundlach H."/>
            <person name="Zhou S."/>
            <person name="Mudge J."/>
            <person name="Bharti A.K."/>
            <person name="Murray J.D."/>
            <person name="Naoumkina M.A."/>
            <person name="Rosen B."/>
            <person name="Silverstein K.A."/>
            <person name="Tang H."/>
            <person name="Rombauts S."/>
            <person name="Zhao P.X."/>
            <person name="Zhou P."/>
            <person name="Barbe V."/>
            <person name="Bardou P."/>
            <person name="Bechner M."/>
            <person name="Bellec A."/>
            <person name="Berger A."/>
            <person name="Berges H."/>
            <person name="Bidwell S."/>
            <person name="Bisseling T."/>
            <person name="Choisne N."/>
            <person name="Couloux A."/>
            <person name="Denny R."/>
            <person name="Deshpande S."/>
            <person name="Dai X."/>
            <person name="Doyle J.J."/>
            <person name="Dudez A.M."/>
            <person name="Farmer A.D."/>
            <person name="Fouteau S."/>
            <person name="Franken C."/>
            <person name="Gibelin C."/>
            <person name="Gish J."/>
            <person name="Goldstein S."/>
            <person name="Gonzalez A.J."/>
            <person name="Green P.J."/>
            <person name="Hallab A."/>
            <person name="Hartog M."/>
            <person name="Hua A."/>
            <person name="Humphray S.J."/>
            <person name="Jeong D.H."/>
            <person name="Jing Y."/>
            <person name="Jocker A."/>
            <person name="Kenton S.M."/>
            <person name="Kim D.J."/>
            <person name="Klee K."/>
            <person name="Lai H."/>
            <person name="Lang C."/>
            <person name="Lin S."/>
            <person name="Macmil S.L."/>
            <person name="Magdelenat G."/>
            <person name="Matthews L."/>
            <person name="McCorrison J."/>
            <person name="Monaghan E.L."/>
            <person name="Mun J.H."/>
            <person name="Najar F.Z."/>
            <person name="Nicholson C."/>
            <person name="Noirot C."/>
            <person name="O'Bleness M."/>
            <person name="Paule C.R."/>
            <person name="Poulain J."/>
            <person name="Prion F."/>
            <person name="Qin B."/>
            <person name="Qu C."/>
            <person name="Retzel E.F."/>
            <person name="Riddle C."/>
            <person name="Sallet E."/>
            <person name="Samain S."/>
            <person name="Samson N."/>
            <person name="Sanders I."/>
            <person name="Saurat O."/>
            <person name="Scarpelli C."/>
            <person name="Schiex T."/>
            <person name="Segurens B."/>
            <person name="Severin A.J."/>
            <person name="Sherrier D.J."/>
            <person name="Shi R."/>
            <person name="Sims S."/>
            <person name="Singer S.R."/>
            <person name="Sinharoy S."/>
            <person name="Sterck L."/>
            <person name="Viollet A."/>
            <person name="Wang B.B."/>
            <person name="Wang K."/>
            <person name="Wang M."/>
            <person name="Wang X."/>
            <person name="Warfsmann J."/>
            <person name="Weissenbach J."/>
            <person name="White D.D."/>
            <person name="White J.D."/>
            <person name="Wiley G.B."/>
            <person name="Wincker P."/>
            <person name="Xing Y."/>
            <person name="Yang L."/>
            <person name="Yao Z."/>
            <person name="Ying F."/>
            <person name="Zhai J."/>
            <person name="Zhou L."/>
            <person name="Zuber A."/>
            <person name="Denarie J."/>
            <person name="Dixon R.A."/>
            <person name="May G.D."/>
            <person name="Schwartz D.C."/>
            <person name="Rogers J."/>
            <person name="Quetier F."/>
            <person name="Town C.D."/>
            <person name="Roe B.A."/>
        </authorList>
    </citation>
    <scope>NUCLEOTIDE SEQUENCE [LARGE SCALE GENOMIC DNA]</scope>
    <source>
        <strain evidence="4">A17</strain>
        <strain evidence="5 6">cv. Jemalong A17</strain>
    </source>
</reference>
<dbReference type="Gene3D" id="1.10.510.10">
    <property type="entry name" value="Transferase(Phosphotransferase) domain 1"/>
    <property type="match status" value="1"/>
</dbReference>
<keyword evidence="4" id="KW-0418">Kinase</keyword>
<dbReference type="PROSITE" id="PS50011">
    <property type="entry name" value="PROTEIN_KINASE_DOM"/>
    <property type="match status" value="1"/>
</dbReference>
<dbReference type="EMBL" id="CM001223">
    <property type="protein sequence ID" value="AES82715.1"/>
    <property type="molecule type" value="Genomic_DNA"/>
</dbReference>
<sequence>MFKKLNEYGCTSRGSRNCMLVYGYVSNGTVANHLHGNKTTRALKHLHASNDIKTRNNPLDIDFHAKVRDFLLSHDLLTDQSHIPTGAQGTKSYLDPEYS</sequence>
<reference evidence="4 6" key="2">
    <citation type="journal article" date="2014" name="BMC Genomics">
        <title>An improved genome release (version Mt4.0) for the model legume Medicago truncatula.</title>
        <authorList>
            <person name="Tang H."/>
            <person name="Krishnakumar V."/>
            <person name="Bidwell S."/>
            <person name="Rosen B."/>
            <person name="Chan A."/>
            <person name="Zhou S."/>
            <person name="Gentzbittel L."/>
            <person name="Childs K.L."/>
            <person name="Yandell M."/>
            <person name="Gundlach H."/>
            <person name="Mayer K.F."/>
            <person name="Schwartz D.C."/>
            <person name="Town C.D."/>
        </authorList>
    </citation>
    <scope>GENOME REANNOTATION</scope>
    <source>
        <strain evidence="5 6">cv. Jemalong A17</strain>
    </source>
</reference>
<evidence type="ECO:0000313" key="5">
    <source>
        <dbReference type="EnsemblPlants" id="AES82715"/>
    </source>
</evidence>
<dbReference type="AlphaFoldDB" id="G7L2Z1"/>
<keyword evidence="2" id="KW-0067">ATP-binding</keyword>
<evidence type="ECO:0000313" key="4">
    <source>
        <dbReference type="EMBL" id="AES82715.1"/>
    </source>
</evidence>
<dbReference type="InterPro" id="IPR000719">
    <property type="entry name" value="Prot_kinase_dom"/>
</dbReference>
<name>G7L2Z1_MEDTR</name>
<dbReference type="GO" id="GO:0004672">
    <property type="term" value="F:protein kinase activity"/>
    <property type="evidence" value="ECO:0007669"/>
    <property type="project" value="InterPro"/>
</dbReference>